<dbReference type="Gene3D" id="3.50.50.60">
    <property type="entry name" value="FAD/NAD(P)-binding domain"/>
    <property type="match status" value="3"/>
</dbReference>
<dbReference type="SUPFAM" id="SSF51905">
    <property type="entry name" value="FAD/NAD(P)-binding domain"/>
    <property type="match status" value="1"/>
</dbReference>
<accession>A0A554JCR6</accession>
<dbReference type="PANTHER" id="PTHR48105">
    <property type="entry name" value="THIOREDOXIN REDUCTASE 1-RELATED-RELATED"/>
    <property type="match status" value="1"/>
</dbReference>
<comment type="caution">
    <text evidence="4">The sequence shown here is derived from an EMBL/GenBank/DDBJ whole genome shotgun (WGS) entry which is preliminary data.</text>
</comment>
<dbReference type="InterPro" id="IPR036188">
    <property type="entry name" value="FAD/NAD-bd_sf"/>
</dbReference>
<dbReference type="InterPro" id="IPR050097">
    <property type="entry name" value="Ferredoxin-NADP_redctase_2"/>
</dbReference>
<protein>
    <submittedName>
        <fullName evidence="4">Glucose-inhibited division protein A</fullName>
    </submittedName>
</protein>
<dbReference type="PRINTS" id="PR00469">
    <property type="entry name" value="PNDRDTASEII"/>
</dbReference>
<gene>
    <name evidence="4" type="ORF">CEO22_206</name>
</gene>
<feature type="domain" description="FAD/NAD(P)-binding" evidence="3">
    <location>
        <begin position="108"/>
        <end position="261"/>
    </location>
</feature>
<keyword evidence="1" id="KW-0285">Flavoprotein</keyword>
<evidence type="ECO:0000259" key="3">
    <source>
        <dbReference type="Pfam" id="PF07992"/>
    </source>
</evidence>
<name>A0A554JCR6_9BACT</name>
<proteinExistence type="predicted"/>
<dbReference type="GO" id="GO:0016491">
    <property type="term" value="F:oxidoreductase activity"/>
    <property type="evidence" value="ECO:0007669"/>
    <property type="project" value="UniProtKB-KW"/>
</dbReference>
<dbReference type="InterPro" id="IPR023753">
    <property type="entry name" value="FAD/NAD-binding_dom"/>
</dbReference>
<dbReference type="EMBL" id="VMFD01000013">
    <property type="protein sequence ID" value="TSC66172.1"/>
    <property type="molecule type" value="Genomic_DNA"/>
</dbReference>
<evidence type="ECO:0000313" key="4">
    <source>
        <dbReference type="EMBL" id="TSC66172.1"/>
    </source>
</evidence>
<dbReference type="AlphaFoldDB" id="A0A554JCR6"/>
<organism evidence="4 5">
    <name type="scientific">Candidatus Berkelbacteria bacterium Gr01-1014_85</name>
    <dbReference type="NCBI Taxonomy" id="2017150"/>
    <lineage>
        <taxon>Bacteria</taxon>
        <taxon>Candidatus Berkelbacteria</taxon>
    </lineage>
</organism>
<evidence type="ECO:0000256" key="2">
    <source>
        <dbReference type="ARBA" id="ARBA00023002"/>
    </source>
</evidence>
<reference evidence="4 5" key="1">
    <citation type="submission" date="2017-08" db="EMBL/GenBank/DDBJ databases">
        <title>Mechanisms for carbon and nitrogen cycling indicate functional differentiation within the Candidate Phyla Radiation.</title>
        <authorList>
            <person name="Danczak R.E."/>
            <person name="Johnston M.D."/>
            <person name="Kenah C."/>
            <person name="Slattery M."/>
            <person name="Wrighton K.C."/>
            <person name="Wilkins M.J."/>
        </authorList>
    </citation>
    <scope>NUCLEOTIDE SEQUENCE [LARGE SCALE GENOMIC DNA]</scope>
    <source>
        <strain evidence="4">Gr01-1014_85</strain>
    </source>
</reference>
<dbReference type="Pfam" id="PF07992">
    <property type="entry name" value="Pyr_redox_2"/>
    <property type="match status" value="1"/>
</dbReference>
<sequence length="290" mass="31528">MTELTTDQALYDVIIVGGASAGLTAALYASRRALKTLVLTKDIGGQLSLTNDVENYPGFEQVGGFELADKMKKQAEKFGAVIKFETVTAVDKQGEQFLVTSYCATCDMPLFRQKRVVVVGGGNSAIDAALYATDIASEVHLIHRRNEFRGEAVLVERLKSKPNLTIHYNSTITQIHGQERVSGVTLQNIEDQSLTELSVEGVFIEIGYVVKSEFVAHLVQMTERHEIVTNRHYSTSCPGIFAAGDLTTTPFKQAVISAGEGCVAALAAYEYIMKQTGRQAINVDWGGARG</sequence>
<evidence type="ECO:0000256" key="1">
    <source>
        <dbReference type="ARBA" id="ARBA00022630"/>
    </source>
</evidence>
<evidence type="ECO:0000313" key="5">
    <source>
        <dbReference type="Proteomes" id="UP000316253"/>
    </source>
</evidence>
<dbReference type="Proteomes" id="UP000316253">
    <property type="component" value="Unassembled WGS sequence"/>
</dbReference>
<keyword evidence="2" id="KW-0560">Oxidoreductase</keyword>
<dbReference type="PRINTS" id="PR00368">
    <property type="entry name" value="FADPNR"/>
</dbReference>